<proteinExistence type="inferred from homology"/>
<comment type="caution">
    <text evidence="6">The sequence shown here is derived from an EMBL/GenBank/DDBJ whole genome shotgun (WGS) entry which is preliminary data.</text>
</comment>
<evidence type="ECO:0000256" key="5">
    <source>
        <dbReference type="ARBA" id="ARBA00023277"/>
    </source>
</evidence>
<dbReference type="InterPro" id="IPR036412">
    <property type="entry name" value="HAD-like_sf"/>
</dbReference>
<dbReference type="SUPFAM" id="SSF56784">
    <property type="entry name" value="HAD-like"/>
    <property type="match status" value="1"/>
</dbReference>
<dbReference type="InterPro" id="IPR041492">
    <property type="entry name" value="HAD_2"/>
</dbReference>
<evidence type="ECO:0000256" key="1">
    <source>
        <dbReference type="ARBA" id="ARBA00001946"/>
    </source>
</evidence>
<sequence length="213" mass="23438">MMKAFIFDMDGVIIDSEPHHVEVEIDTAKRYGATITEEDLAEYTGMVSLDMWERVKEKHGLTGEVRDIHEHAHTEKLKRLKESDLTPIKGIPELMKKLSERNIPMAVASSSPRAYIEAVLQKFNIEDHFTSVISGEEVNQGKPAPDIYLETASVLGINPKDCVVLEDSHNGARSAKAAGMTCIGYAAPDAGDQDLSMTDTVVQAIGEIDVDQL</sequence>
<dbReference type="CDD" id="cd16423">
    <property type="entry name" value="HAD_BPGM-like"/>
    <property type="match status" value="1"/>
</dbReference>
<evidence type="ECO:0000256" key="3">
    <source>
        <dbReference type="ARBA" id="ARBA00022723"/>
    </source>
</evidence>
<accession>A0ABU9VDC2</accession>
<dbReference type="RefSeq" id="WP_343128895.1">
    <property type="nucleotide sequence ID" value="NZ_JBCITK010000001.1"/>
</dbReference>
<dbReference type="InterPro" id="IPR023198">
    <property type="entry name" value="PGP-like_dom2"/>
</dbReference>
<comment type="similarity">
    <text evidence="2">Belongs to the HAD-like hydrolase superfamily. CbbY/CbbZ/Gph/YieH family.</text>
</comment>
<dbReference type="InterPro" id="IPR051600">
    <property type="entry name" value="Beta-PGM-like"/>
</dbReference>
<protein>
    <submittedName>
        <fullName evidence="6">HAD family phosphatase</fullName>
    </submittedName>
</protein>
<dbReference type="Gene3D" id="3.40.50.1000">
    <property type="entry name" value="HAD superfamily/HAD-like"/>
    <property type="match status" value="1"/>
</dbReference>
<dbReference type="PANTHER" id="PTHR46193">
    <property type="entry name" value="6-PHOSPHOGLUCONATE PHOSPHATASE"/>
    <property type="match status" value="1"/>
</dbReference>
<dbReference type="EMBL" id="JBCITK010000001">
    <property type="protein sequence ID" value="MEN0641642.1"/>
    <property type="molecule type" value="Genomic_DNA"/>
</dbReference>
<keyword evidence="3" id="KW-0479">Metal-binding</keyword>
<name>A0ABU9VDC2_9BACI</name>
<keyword evidence="4" id="KW-0460">Magnesium</keyword>
<reference evidence="6 7" key="1">
    <citation type="submission" date="2024-03" db="EMBL/GenBank/DDBJ databases">
        <title>Bacilli Hybrid Assemblies.</title>
        <authorList>
            <person name="Kovac J."/>
        </authorList>
    </citation>
    <scope>NUCLEOTIDE SEQUENCE [LARGE SCALE GENOMIC DNA]</scope>
    <source>
        <strain evidence="6 7">FSL R7-0666</strain>
    </source>
</reference>
<evidence type="ECO:0000313" key="6">
    <source>
        <dbReference type="EMBL" id="MEN0641642.1"/>
    </source>
</evidence>
<dbReference type="Pfam" id="PF13419">
    <property type="entry name" value="HAD_2"/>
    <property type="match status" value="1"/>
</dbReference>
<organism evidence="6 7">
    <name type="scientific">Alkalicoccobacillus gibsonii</name>
    <dbReference type="NCBI Taxonomy" id="79881"/>
    <lineage>
        <taxon>Bacteria</taxon>
        <taxon>Bacillati</taxon>
        <taxon>Bacillota</taxon>
        <taxon>Bacilli</taxon>
        <taxon>Bacillales</taxon>
        <taxon>Bacillaceae</taxon>
        <taxon>Alkalicoccobacillus</taxon>
    </lineage>
</organism>
<dbReference type="InterPro" id="IPR023214">
    <property type="entry name" value="HAD_sf"/>
</dbReference>
<dbReference type="SFLD" id="SFLDG01129">
    <property type="entry name" value="C1.5:_HAD__Beta-PGM__Phosphata"/>
    <property type="match status" value="1"/>
</dbReference>
<dbReference type="InterPro" id="IPR006439">
    <property type="entry name" value="HAD-SF_hydro_IA"/>
</dbReference>
<dbReference type="Proteomes" id="UP001418796">
    <property type="component" value="Unassembled WGS sequence"/>
</dbReference>
<keyword evidence="5" id="KW-0119">Carbohydrate metabolism</keyword>
<dbReference type="NCBIfam" id="TIGR01509">
    <property type="entry name" value="HAD-SF-IA-v3"/>
    <property type="match status" value="1"/>
</dbReference>
<dbReference type="PANTHER" id="PTHR46193:SF18">
    <property type="entry name" value="HEXITOL PHOSPHATASE B"/>
    <property type="match status" value="1"/>
</dbReference>
<dbReference type="SFLD" id="SFLDG01135">
    <property type="entry name" value="C1.5.6:_HAD__Beta-PGM__Phospha"/>
    <property type="match status" value="1"/>
</dbReference>
<evidence type="ECO:0000256" key="4">
    <source>
        <dbReference type="ARBA" id="ARBA00022842"/>
    </source>
</evidence>
<dbReference type="SFLD" id="SFLDS00003">
    <property type="entry name" value="Haloacid_Dehalogenase"/>
    <property type="match status" value="1"/>
</dbReference>
<evidence type="ECO:0000256" key="2">
    <source>
        <dbReference type="ARBA" id="ARBA00006171"/>
    </source>
</evidence>
<evidence type="ECO:0000313" key="7">
    <source>
        <dbReference type="Proteomes" id="UP001418796"/>
    </source>
</evidence>
<dbReference type="Gene3D" id="1.10.150.240">
    <property type="entry name" value="Putative phosphatase, domain 2"/>
    <property type="match status" value="1"/>
</dbReference>
<comment type="cofactor">
    <cofactor evidence="1">
        <name>Mg(2+)</name>
        <dbReference type="ChEBI" id="CHEBI:18420"/>
    </cofactor>
</comment>
<gene>
    <name evidence="6" type="ORF">MKY91_00405</name>
</gene>
<keyword evidence="7" id="KW-1185">Reference proteome</keyword>